<reference evidence="1" key="2">
    <citation type="submission" date="2022-06" db="UniProtKB">
        <authorList>
            <consortium name="EnsemblMetazoa"/>
        </authorList>
    </citation>
    <scope>IDENTIFICATION</scope>
    <source>
        <strain evidence="1">PS312</strain>
    </source>
</reference>
<reference evidence="2" key="1">
    <citation type="journal article" date="2008" name="Nat. Genet.">
        <title>The Pristionchus pacificus genome provides a unique perspective on nematode lifestyle and parasitism.</title>
        <authorList>
            <person name="Dieterich C."/>
            <person name="Clifton S.W."/>
            <person name="Schuster L.N."/>
            <person name="Chinwalla A."/>
            <person name="Delehaunty K."/>
            <person name="Dinkelacker I."/>
            <person name="Fulton L."/>
            <person name="Fulton R."/>
            <person name="Godfrey J."/>
            <person name="Minx P."/>
            <person name="Mitreva M."/>
            <person name="Roeseler W."/>
            <person name="Tian H."/>
            <person name="Witte H."/>
            <person name="Yang S.P."/>
            <person name="Wilson R.K."/>
            <person name="Sommer R.J."/>
        </authorList>
    </citation>
    <scope>NUCLEOTIDE SEQUENCE [LARGE SCALE GENOMIC DNA]</scope>
    <source>
        <strain evidence="2">PS312</strain>
    </source>
</reference>
<protein>
    <submittedName>
        <fullName evidence="1">Uncharacterized protein</fullName>
    </submittedName>
</protein>
<organism evidence="1 2">
    <name type="scientific">Pristionchus pacificus</name>
    <name type="common">Parasitic nematode worm</name>
    <dbReference type="NCBI Taxonomy" id="54126"/>
    <lineage>
        <taxon>Eukaryota</taxon>
        <taxon>Metazoa</taxon>
        <taxon>Ecdysozoa</taxon>
        <taxon>Nematoda</taxon>
        <taxon>Chromadorea</taxon>
        <taxon>Rhabditida</taxon>
        <taxon>Rhabditina</taxon>
        <taxon>Diplogasteromorpha</taxon>
        <taxon>Diplogasteroidea</taxon>
        <taxon>Neodiplogasteridae</taxon>
        <taxon>Pristionchus</taxon>
    </lineage>
</organism>
<gene>
    <name evidence="1" type="primary">WBGene00282688</name>
</gene>
<name>A0A2A6BR02_PRIPA</name>
<sequence>MAGVFGGAAEKDGRITRHKLTGILEIEIVELEAEIVEETSRRHQRLDRIRDGMKKNENMRIAKQELTRKVRAIAFLGIGCILAHLQIGCMYISRDVQHIDTPAHT</sequence>
<accession>A0A2A6BR02</accession>
<accession>A0A8R1Z993</accession>
<evidence type="ECO:0000313" key="1">
    <source>
        <dbReference type="EnsemblMetazoa" id="PPA44319.1"/>
    </source>
</evidence>
<dbReference type="Proteomes" id="UP000005239">
    <property type="component" value="Unassembled WGS sequence"/>
</dbReference>
<dbReference type="AlphaFoldDB" id="A0A2A6BR02"/>
<proteinExistence type="predicted"/>
<dbReference type="EnsemblMetazoa" id="PPA44319.1">
    <property type="protein sequence ID" value="PPA44319.1"/>
    <property type="gene ID" value="WBGene00282688"/>
</dbReference>
<keyword evidence="2" id="KW-1185">Reference proteome</keyword>
<evidence type="ECO:0000313" key="2">
    <source>
        <dbReference type="Proteomes" id="UP000005239"/>
    </source>
</evidence>